<name>A0A7H9BR49_PARPN</name>
<evidence type="ECO:0000313" key="1">
    <source>
        <dbReference type="EMBL" id="QLH13840.1"/>
    </source>
</evidence>
<proteinExistence type="predicted"/>
<dbReference type="AlphaFoldDB" id="A0A7H9BR49"/>
<sequence length="74" mass="8346">MQFLSGLWLMGRIEDREIVAINLVSGLTKRDRLPICVCSLCKKKARSPLRRWMRGNAGHRLSDRLAASPGHACQ</sequence>
<accession>A0A7H9BR49</accession>
<dbReference type="EMBL" id="CP058689">
    <property type="protein sequence ID" value="QLH13840.1"/>
    <property type="molecule type" value="Genomic_DNA"/>
</dbReference>
<organism evidence="1 2">
    <name type="scientific">Paracoccus pantotrophus</name>
    <name type="common">Thiosphaera pantotropha</name>
    <dbReference type="NCBI Taxonomy" id="82367"/>
    <lineage>
        <taxon>Bacteria</taxon>
        <taxon>Pseudomonadati</taxon>
        <taxon>Pseudomonadota</taxon>
        <taxon>Alphaproteobacteria</taxon>
        <taxon>Rhodobacterales</taxon>
        <taxon>Paracoccaceae</taxon>
        <taxon>Paracoccus</taxon>
    </lineage>
</organism>
<gene>
    <name evidence="1" type="ORF">HYQ43_06150</name>
</gene>
<reference evidence="1 2" key="1">
    <citation type="submission" date="2020-07" db="EMBL/GenBank/DDBJ databases">
        <title>The complete genome of Paracoccus pantotrophus ACCC 10489.</title>
        <authorList>
            <person name="Si Y."/>
        </authorList>
    </citation>
    <scope>NUCLEOTIDE SEQUENCE [LARGE SCALE GENOMIC DNA]</scope>
    <source>
        <strain evidence="2">ACCC 10489</strain>
    </source>
</reference>
<protein>
    <submittedName>
        <fullName evidence="1">Uncharacterized protein</fullName>
    </submittedName>
</protein>
<evidence type="ECO:0000313" key="2">
    <source>
        <dbReference type="Proteomes" id="UP000509322"/>
    </source>
</evidence>
<dbReference type="Proteomes" id="UP000509322">
    <property type="component" value="Chromosome 1"/>
</dbReference>